<sequence length="539" mass="59577">MTTQKKLNTIPRPPVVVVMGHIDHGKSTLLDYIRKTNVTEGEAGGITQKISAYEVEVPSEEPKSRENEENRGIPRPARAIGSEAQARRDDSANRRITFLDTPGHEAFSKMRERGAIIADIAILVVSAEDGVKPQTIEAWKTITEMNLPSIVAINKIDKPGANVEKTKQELAENEIYLENYGGKIPFVEVSAKVGTGIDNLLSLILILTEMENFTASVEEDASGFVIEANLDVKRGIQATLIIKNGSLKKGMTVAVEDTICSTRIIQNFKGEMIDVAEPSSPVRLYGFDKMPKVGAKFKSFKKKQDALDYAENCDKILSPSDASNNASKEDSDGNKKIIPILLRADVSGSLEAIEKEILKIKCKAEVKNAEFRIISKGVGSISESDIKNISNSENAIIIGFNVKADKSAIEIAEKRGITISFFDIIYKMTEWLEEEMEKRRPRIETIETTGRAKIIRAFSRTKERQIIGGKVIEGAMVLNGTVRIMRREFEIGRGKIVNLEKSKVKTGTVEEGQEFGMMIESKIEVAPSDVIELFSIAQK</sequence>
<dbReference type="InterPro" id="IPR000795">
    <property type="entry name" value="T_Tr_GTP-bd_dom"/>
</dbReference>
<reference evidence="8 9" key="1">
    <citation type="journal article" date="2016" name="Nat. Commun.">
        <title>Thousands of microbial genomes shed light on interconnected biogeochemical processes in an aquifer system.</title>
        <authorList>
            <person name="Anantharaman K."/>
            <person name="Brown C.T."/>
            <person name="Hug L.A."/>
            <person name="Sharon I."/>
            <person name="Castelle C.J."/>
            <person name="Probst A.J."/>
            <person name="Thomas B.C."/>
            <person name="Singh A."/>
            <person name="Wilkins M.J."/>
            <person name="Karaoz U."/>
            <person name="Brodie E.L."/>
            <person name="Williams K.H."/>
            <person name="Hubbard S.S."/>
            <person name="Banfield J.F."/>
        </authorList>
    </citation>
    <scope>NUCLEOTIDE SEQUENCE [LARGE SCALE GENOMIC DNA]</scope>
</reference>
<comment type="caution">
    <text evidence="8">The sequence shown here is derived from an EMBL/GenBank/DDBJ whole genome shotgun (WGS) entry which is preliminary data.</text>
</comment>
<feature type="compositionally biased region" description="Basic and acidic residues" evidence="6">
    <location>
        <begin position="60"/>
        <end position="72"/>
    </location>
</feature>
<dbReference type="InterPro" id="IPR005225">
    <property type="entry name" value="Small_GTP-bd"/>
</dbReference>
<dbReference type="Gene3D" id="2.40.30.10">
    <property type="entry name" value="Translation factors"/>
    <property type="match status" value="2"/>
</dbReference>
<dbReference type="EMBL" id="MFTS01000008">
    <property type="protein sequence ID" value="OGI67850.1"/>
    <property type="molecule type" value="Genomic_DNA"/>
</dbReference>
<dbReference type="CDD" id="cd01887">
    <property type="entry name" value="IF2_eIF5B"/>
    <property type="match status" value="1"/>
</dbReference>
<accession>A0A1F6VE05</accession>
<dbReference type="InterPro" id="IPR036925">
    <property type="entry name" value="TIF_IF2_dom3_sf"/>
</dbReference>
<dbReference type="NCBIfam" id="TIGR00231">
    <property type="entry name" value="small_GTP"/>
    <property type="match status" value="1"/>
</dbReference>
<keyword evidence="2" id="KW-0396">Initiation factor</keyword>
<dbReference type="Pfam" id="PF11987">
    <property type="entry name" value="IF-2"/>
    <property type="match status" value="1"/>
</dbReference>
<dbReference type="SUPFAM" id="SSF52156">
    <property type="entry name" value="Initiation factor IF2/eIF5b, domain 3"/>
    <property type="match status" value="1"/>
</dbReference>
<dbReference type="GO" id="GO:0003924">
    <property type="term" value="F:GTPase activity"/>
    <property type="evidence" value="ECO:0007669"/>
    <property type="project" value="InterPro"/>
</dbReference>
<feature type="region of interest" description="Disordered" evidence="6">
    <location>
        <begin position="54"/>
        <end position="93"/>
    </location>
</feature>
<dbReference type="InterPro" id="IPR027417">
    <property type="entry name" value="P-loop_NTPase"/>
</dbReference>
<evidence type="ECO:0000313" key="9">
    <source>
        <dbReference type="Proteomes" id="UP000178235"/>
    </source>
</evidence>
<dbReference type="InterPro" id="IPR009000">
    <property type="entry name" value="Transl_B-barrel_sf"/>
</dbReference>
<dbReference type="PROSITE" id="PS51722">
    <property type="entry name" value="G_TR_2"/>
    <property type="match status" value="1"/>
</dbReference>
<dbReference type="Gene3D" id="3.40.50.300">
    <property type="entry name" value="P-loop containing nucleotide triphosphate hydrolases"/>
    <property type="match status" value="1"/>
</dbReference>
<evidence type="ECO:0000256" key="1">
    <source>
        <dbReference type="ARBA" id="ARBA00007733"/>
    </source>
</evidence>
<protein>
    <recommendedName>
        <fullName evidence="7">Tr-type G domain-containing protein</fullName>
    </recommendedName>
</protein>
<dbReference type="SUPFAM" id="SSF50447">
    <property type="entry name" value="Translation proteins"/>
    <property type="match status" value="2"/>
</dbReference>
<dbReference type="PANTHER" id="PTHR43381:SF5">
    <property type="entry name" value="TR-TYPE G DOMAIN-CONTAINING PROTEIN"/>
    <property type="match status" value="1"/>
</dbReference>
<dbReference type="Pfam" id="PF22042">
    <property type="entry name" value="EF-G_D2"/>
    <property type="match status" value="1"/>
</dbReference>
<keyword evidence="3" id="KW-0547">Nucleotide-binding</keyword>
<dbReference type="GO" id="GO:0005737">
    <property type="term" value="C:cytoplasm"/>
    <property type="evidence" value="ECO:0007669"/>
    <property type="project" value="TreeGrafter"/>
</dbReference>
<feature type="domain" description="Tr-type G" evidence="7">
    <location>
        <begin position="11"/>
        <end position="213"/>
    </location>
</feature>
<dbReference type="Gene3D" id="3.40.50.10050">
    <property type="entry name" value="Translation initiation factor IF- 2, domain 3"/>
    <property type="match status" value="1"/>
</dbReference>
<evidence type="ECO:0000256" key="5">
    <source>
        <dbReference type="ARBA" id="ARBA00023134"/>
    </source>
</evidence>
<dbReference type="InterPro" id="IPR053905">
    <property type="entry name" value="EF-G-like_DII"/>
</dbReference>
<name>A0A1F6VE05_9BACT</name>
<evidence type="ECO:0000259" key="7">
    <source>
        <dbReference type="PROSITE" id="PS51722"/>
    </source>
</evidence>
<dbReference type="Pfam" id="PF00009">
    <property type="entry name" value="GTP_EFTU"/>
    <property type="match status" value="1"/>
</dbReference>
<gene>
    <name evidence="8" type="ORF">A2738_03130</name>
</gene>
<evidence type="ECO:0000256" key="3">
    <source>
        <dbReference type="ARBA" id="ARBA00022741"/>
    </source>
</evidence>
<dbReference type="InterPro" id="IPR015760">
    <property type="entry name" value="TIF_IF2"/>
</dbReference>
<keyword evidence="4" id="KW-0648">Protein biosynthesis</keyword>
<proteinExistence type="inferred from homology"/>
<keyword evidence="5" id="KW-0342">GTP-binding</keyword>
<dbReference type="GO" id="GO:0005525">
    <property type="term" value="F:GTP binding"/>
    <property type="evidence" value="ECO:0007669"/>
    <property type="project" value="UniProtKB-KW"/>
</dbReference>
<organism evidence="8 9">
    <name type="scientific">Candidatus Nomurabacteria bacterium RIFCSPHIGHO2_01_FULL_42_15</name>
    <dbReference type="NCBI Taxonomy" id="1801742"/>
    <lineage>
        <taxon>Bacteria</taxon>
        <taxon>Candidatus Nomuraibacteriota</taxon>
    </lineage>
</organism>
<comment type="similarity">
    <text evidence="1">Belongs to the TRAFAC class translation factor GTPase superfamily. Classic translation factor GTPase family. IF-2 subfamily.</text>
</comment>
<dbReference type="SUPFAM" id="SSF52540">
    <property type="entry name" value="P-loop containing nucleoside triphosphate hydrolases"/>
    <property type="match status" value="1"/>
</dbReference>
<evidence type="ECO:0000256" key="6">
    <source>
        <dbReference type="SAM" id="MobiDB-lite"/>
    </source>
</evidence>
<dbReference type="PRINTS" id="PR00315">
    <property type="entry name" value="ELONGATNFCT"/>
</dbReference>
<evidence type="ECO:0000256" key="2">
    <source>
        <dbReference type="ARBA" id="ARBA00022540"/>
    </source>
</evidence>
<dbReference type="AlphaFoldDB" id="A0A1F6VE05"/>
<dbReference type="PANTHER" id="PTHR43381">
    <property type="entry name" value="TRANSLATION INITIATION FACTOR IF-2-RELATED"/>
    <property type="match status" value="1"/>
</dbReference>
<evidence type="ECO:0000256" key="4">
    <source>
        <dbReference type="ARBA" id="ARBA00022917"/>
    </source>
</evidence>
<dbReference type="FunFam" id="3.40.50.10050:FF:000001">
    <property type="entry name" value="Translation initiation factor IF-2"/>
    <property type="match status" value="1"/>
</dbReference>
<dbReference type="InterPro" id="IPR023115">
    <property type="entry name" value="TIF_IF2_dom3"/>
</dbReference>
<dbReference type="GO" id="GO:0003743">
    <property type="term" value="F:translation initiation factor activity"/>
    <property type="evidence" value="ECO:0007669"/>
    <property type="project" value="UniProtKB-KW"/>
</dbReference>
<evidence type="ECO:0000313" key="8">
    <source>
        <dbReference type="EMBL" id="OGI67850.1"/>
    </source>
</evidence>
<dbReference type="Proteomes" id="UP000178235">
    <property type="component" value="Unassembled WGS sequence"/>
</dbReference>